<organism evidence="1 2">
    <name type="scientific">Elysia crispata</name>
    <name type="common">lettuce slug</name>
    <dbReference type="NCBI Taxonomy" id="231223"/>
    <lineage>
        <taxon>Eukaryota</taxon>
        <taxon>Metazoa</taxon>
        <taxon>Spiralia</taxon>
        <taxon>Lophotrochozoa</taxon>
        <taxon>Mollusca</taxon>
        <taxon>Gastropoda</taxon>
        <taxon>Heterobranchia</taxon>
        <taxon>Euthyneura</taxon>
        <taxon>Panpulmonata</taxon>
        <taxon>Sacoglossa</taxon>
        <taxon>Placobranchoidea</taxon>
        <taxon>Plakobranchidae</taxon>
        <taxon>Elysia</taxon>
    </lineage>
</organism>
<evidence type="ECO:0000313" key="1">
    <source>
        <dbReference type="EMBL" id="KAK3776190.1"/>
    </source>
</evidence>
<comment type="caution">
    <text evidence="1">The sequence shown here is derived from an EMBL/GenBank/DDBJ whole genome shotgun (WGS) entry which is preliminary data.</text>
</comment>
<evidence type="ECO:0000313" key="2">
    <source>
        <dbReference type="Proteomes" id="UP001283361"/>
    </source>
</evidence>
<accession>A0AAE1DNB9</accession>
<dbReference type="AlphaFoldDB" id="A0AAE1DNB9"/>
<keyword evidence="2" id="KW-1185">Reference proteome</keyword>
<reference evidence="1" key="1">
    <citation type="journal article" date="2023" name="G3 (Bethesda)">
        <title>A reference genome for the long-term kleptoplast-retaining sea slug Elysia crispata morphotype clarki.</title>
        <authorList>
            <person name="Eastman K.E."/>
            <person name="Pendleton A.L."/>
            <person name="Shaikh M.A."/>
            <person name="Suttiyut T."/>
            <person name="Ogas R."/>
            <person name="Tomko P."/>
            <person name="Gavelis G."/>
            <person name="Widhalm J.R."/>
            <person name="Wisecaver J.H."/>
        </authorList>
    </citation>
    <scope>NUCLEOTIDE SEQUENCE</scope>
    <source>
        <strain evidence="1">ECLA1</strain>
    </source>
</reference>
<gene>
    <name evidence="1" type="ORF">RRG08_063733</name>
</gene>
<protein>
    <submittedName>
        <fullName evidence="1">Uncharacterized protein</fullName>
    </submittedName>
</protein>
<name>A0AAE1DNB9_9GAST</name>
<dbReference type="Proteomes" id="UP001283361">
    <property type="component" value="Unassembled WGS sequence"/>
</dbReference>
<dbReference type="EMBL" id="JAWDGP010003243">
    <property type="protein sequence ID" value="KAK3776190.1"/>
    <property type="molecule type" value="Genomic_DNA"/>
</dbReference>
<proteinExistence type="predicted"/>
<sequence>MGLMHHEAKEKEHCGTNIVYTATISGQKDIHLMIVRLPQLYKYDLEIPSITLGMSDHLVVLIKVDKIYVRTVAAMNAIPMRPSILTSLTRPRNCGRWPRRRAHPEQSVDLMKSLGSLPDDLPNTLNTGANLGAVKCVVLRTGN</sequence>